<feature type="region of interest" description="Disordered" evidence="1">
    <location>
        <begin position="123"/>
        <end position="160"/>
    </location>
</feature>
<name>A0A7K6U3X9_9AVES</name>
<feature type="region of interest" description="Disordered" evidence="1">
    <location>
        <begin position="201"/>
        <end position="237"/>
    </location>
</feature>
<proteinExistence type="predicted"/>
<feature type="region of interest" description="Disordered" evidence="1">
    <location>
        <begin position="35"/>
        <end position="79"/>
    </location>
</feature>
<organism evidence="2 3">
    <name type="scientific">Aegotheles bennettii</name>
    <dbReference type="NCBI Taxonomy" id="48278"/>
    <lineage>
        <taxon>Eukaryota</taxon>
        <taxon>Metazoa</taxon>
        <taxon>Chordata</taxon>
        <taxon>Craniata</taxon>
        <taxon>Vertebrata</taxon>
        <taxon>Euteleostomi</taxon>
        <taxon>Archelosauria</taxon>
        <taxon>Archosauria</taxon>
        <taxon>Dinosauria</taxon>
        <taxon>Saurischia</taxon>
        <taxon>Theropoda</taxon>
        <taxon>Coelurosauria</taxon>
        <taxon>Aves</taxon>
        <taxon>Neognathae</taxon>
        <taxon>Neoaves</taxon>
        <taxon>Strisores</taxon>
        <taxon>Caprimulgiformes</taxon>
        <taxon>Aegothelidae</taxon>
        <taxon>Aegotheles</taxon>
    </lineage>
</organism>
<feature type="region of interest" description="Disordered" evidence="1">
    <location>
        <begin position="312"/>
        <end position="331"/>
    </location>
</feature>
<dbReference type="PANTHER" id="PTHR34828">
    <property type="entry name" value="TESTIS-EXPRESSED PROTEIN 45"/>
    <property type="match status" value="1"/>
</dbReference>
<sequence length="480" mass="53389">MAAGAVPRIPAALTGPAFLKASHLQLGDERWASGTARGPLSHTQFPPHWGVRRPAPALPPCSGQVLSQAGGDGREPCSETRLAFPERPLQPAAPVVPLGSCVRMHADPRIRVLASATRESFPWPPTALQGPSLPAARRWKDSVPSGDREKIRLPPSTYTRSYPAHELQPAARRWLPRGCAPTIRGDGQSYCSTSYRAQFRGEWNPPAKPSEKHTSAVKFGDPRSSGSISEQKHAYGTPDKRTCRAYDKELAASRIHHTNLQLGDGCTRFSTSTAELFPGHHPEPVTTAWPNKYTSSIPRGDEDPERNQALARTTTTQLSYPEPDRRSLTPKPDLLLQKHRGNICLGEEYSGSQFFSTTQQEDYQPPCQSQRVTADSKSHRKSHIPFNYHNEGSVTTTQAMLVPHRQQKQRLSEDTLQQIKCSHLELPWRVRDLFRTEQKDEFTPKSRGPAEIQEANSQVSSIPLGTLKGYRRQKKVHFAP</sequence>
<accession>A0A7K6U3X9</accession>
<evidence type="ECO:0000256" key="1">
    <source>
        <dbReference type="SAM" id="MobiDB-lite"/>
    </source>
</evidence>
<feature type="compositionally biased region" description="Polar residues" evidence="1">
    <location>
        <begin position="454"/>
        <end position="463"/>
    </location>
</feature>
<dbReference type="Proteomes" id="UP000559068">
    <property type="component" value="Unassembled WGS sequence"/>
</dbReference>
<keyword evidence="3" id="KW-1185">Reference proteome</keyword>
<dbReference type="InterPro" id="IPR028001">
    <property type="entry name" value="SAXO5"/>
</dbReference>
<dbReference type="Pfam" id="PF15373">
    <property type="entry name" value="SAXO5-like"/>
    <property type="match status" value="1"/>
</dbReference>
<evidence type="ECO:0000313" key="2">
    <source>
        <dbReference type="EMBL" id="NWX17088.1"/>
    </source>
</evidence>
<dbReference type="PANTHER" id="PTHR34828:SF1">
    <property type="entry name" value="TESTIS-EXPRESSED PROTEIN 45"/>
    <property type="match status" value="1"/>
</dbReference>
<comment type="caution">
    <text evidence="2">The sequence shown here is derived from an EMBL/GenBank/DDBJ whole genome shotgun (WGS) entry which is preliminary data.</text>
</comment>
<evidence type="ECO:0000313" key="3">
    <source>
        <dbReference type="Proteomes" id="UP000559068"/>
    </source>
</evidence>
<feature type="region of interest" description="Disordered" evidence="1">
    <location>
        <begin position="439"/>
        <end position="466"/>
    </location>
</feature>
<dbReference type="EMBL" id="VZRW01006172">
    <property type="protein sequence ID" value="NWX17088.1"/>
    <property type="molecule type" value="Genomic_DNA"/>
</dbReference>
<protein>
    <submittedName>
        <fullName evidence="2">TEX45 protein</fullName>
    </submittedName>
</protein>
<feature type="compositionally biased region" description="Polar residues" evidence="1">
    <location>
        <begin position="288"/>
        <end position="297"/>
    </location>
</feature>
<gene>
    <name evidence="2" type="primary">Tex45</name>
    <name evidence="2" type="ORF">AEGBEN_R01625</name>
</gene>
<dbReference type="OrthoDB" id="6151791at2759"/>
<feature type="compositionally biased region" description="Basic and acidic residues" evidence="1">
    <location>
        <begin position="138"/>
        <end position="152"/>
    </location>
</feature>
<feature type="region of interest" description="Disordered" evidence="1">
    <location>
        <begin position="279"/>
        <end position="306"/>
    </location>
</feature>
<feature type="non-terminal residue" evidence="2">
    <location>
        <position position="1"/>
    </location>
</feature>
<reference evidence="2 3" key="1">
    <citation type="submission" date="2019-09" db="EMBL/GenBank/DDBJ databases">
        <title>Bird 10,000 Genomes (B10K) Project - Family phase.</title>
        <authorList>
            <person name="Zhang G."/>
        </authorList>
    </citation>
    <scope>NUCLEOTIDE SEQUENCE [LARGE SCALE GENOMIC DNA]</scope>
    <source>
        <strain evidence="2">B10K-DU-029-76</strain>
        <tissue evidence="2">Heart</tissue>
    </source>
</reference>
<feature type="non-terminal residue" evidence="2">
    <location>
        <position position="480"/>
    </location>
</feature>
<dbReference type="AlphaFoldDB" id="A0A7K6U3X9"/>